<proteinExistence type="predicted"/>
<dbReference type="KEGG" id="cna:AB433_07465"/>
<gene>
    <name evidence="1" type="ORF">AB433_07465</name>
</gene>
<organism evidence="1 2">
    <name type="scientific">Croceicoccus naphthovorans</name>
    <dbReference type="NCBI Taxonomy" id="1348774"/>
    <lineage>
        <taxon>Bacteria</taxon>
        <taxon>Pseudomonadati</taxon>
        <taxon>Pseudomonadota</taxon>
        <taxon>Alphaproteobacteria</taxon>
        <taxon>Sphingomonadales</taxon>
        <taxon>Erythrobacteraceae</taxon>
        <taxon>Croceicoccus</taxon>
    </lineage>
</organism>
<dbReference type="STRING" id="1348774.AB433_07465"/>
<dbReference type="Proteomes" id="UP000035287">
    <property type="component" value="Chromosome"/>
</dbReference>
<protein>
    <submittedName>
        <fullName evidence="1">Uncharacterized protein</fullName>
    </submittedName>
</protein>
<dbReference type="AlphaFoldDB" id="A0A0G3XHI0"/>
<dbReference type="PATRIC" id="fig|1348774.3.peg.1564"/>
<name>A0A0G3XHI0_9SPHN</name>
<evidence type="ECO:0000313" key="2">
    <source>
        <dbReference type="Proteomes" id="UP000035287"/>
    </source>
</evidence>
<evidence type="ECO:0000313" key="1">
    <source>
        <dbReference type="EMBL" id="AKM09858.1"/>
    </source>
</evidence>
<dbReference type="EMBL" id="CP011770">
    <property type="protein sequence ID" value="AKM09858.1"/>
    <property type="molecule type" value="Genomic_DNA"/>
</dbReference>
<reference evidence="1 2" key="1">
    <citation type="submission" date="2015-06" db="EMBL/GenBank/DDBJ databases">
        <authorList>
            <person name="Zeng Y."/>
            <person name="Huang Y."/>
        </authorList>
    </citation>
    <scope>NUCLEOTIDE SEQUENCE [LARGE SCALE GENOMIC DNA]</scope>
    <source>
        <strain evidence="1 2">PQ-2</strain>
    </source>
</reference>
<dbReference type="RefSeq" id="WP_047820542.1">
    <property type="nucleotide sequence ID" value="NZ_CP011770.1"/>
</dbReference>
<keyword evidence="2" id="KW-1185">Reference proteome</keyword>
<accession>A0A0G3XHI0</accession>
<sequence length="107" mass="11682">MARVEEQGAAPRGATNARDAQVLTPADLTKWLMAAQAGARITYARLCDVRPTLRQATTAAMILLVRQYDERGMLRAHYIGKRNGGPAYIVVRTDRPWVAGMAAGVRS</sequence>